<accession>A0A8I0DRY5</accession>
<dbReference type="PRINTS" id="PR00344">
    <property type="entry name" value="BCTRLSENSOR"/>
</dbReference>
<evidence type="ECO:0000256" key="10">
    <source>
        <dbReference type="ARBA" id="ARBA00022840"/>
    </source>
</evidence>
<keyword evidence="5" id="KW-0597">Phosphoprotein</keyword>
<evidence type="ECO:0000256" key="7">
    <source>
        <dbReference type="ARBA" id="ARBA00022692"/>
    </source>
</evidence>
<evidence type="ECO:0000256" key="8">
    <source>
        <dbReference type="ARBA" id="ARBA00022741"/>
    </source>
</evidence>
<reference evidence="17 18" key="1">
    <citation type="submission" date="2020-08" db="EMBL/GenBank/DDBJ databases">
        <title>Genome public.</title>
        <authorList>
            <person name="Liu C."/>
            <person name="Sun Q."/>
        </authorList>
    </citation>
    <scope>NUCLEOTIDE SEQUENCE [LARGE SCALE GENOMIC DNA]</scope>
    <source>
        <strain evidence="17 18">BX17</strain>
    </source>
</reference>
<dbReference type="Gene3D" id="1.10.287.130">
    <property type="match status" value="1"/>
</dbReference>
<keyword evidence="7 14" id="KW-0812">Transmembrane</keyword>
<dbReference type="Pfam" id="PF00512">
    <property type="entry name" value="HisKA"/>
    <property type="match status" value="1"/>
</dbReference>
<dbReference type="Pfam" id="PF00672">
    <property type="entry name" value="HAMP"/>
    <property type="match status" value="1"/>
</dbReference>
<evidence type="ECO:0000259" key="16">
    <source>
        <dbReference type="PROSITE" id="PS50885"/>
    </source>
</evidence>
<dbReference type="GO" id="GO:0000155">
    <property type="term" value="F:phosphorelay sensor kinase activity"/>
    <property type="evidence" value="ECO:0007669"/>
    <property type="project" value="InterPro"/>
</dbReference>
<evidence type="ECO:0000256" key="11">
    <source>
        <dbReference type="ARBA" id="ARBA00022989"/>
    </source>
</evidence>
<feature type="transmembrane region" description="Helical" evidence="14">
    <location>
        <begin position="175"/>
        <end position="198"/>
    </location>
</feature>
<dbReference type="SMART" id="SM00387">
    <property type="entry name" value="HATPase_c"/>
    <property type="match status" value="1"/>
</dbReference>
<dbReference type="PANTHER" id="PTHR45528:SF1">
    <property type="entry name" value="SENSOR HISTIDINE KINASE CPXA"/>
    <property type="match status" value="1"/>
</dbReference>
<evidence type="ECO:0000256" key="3">
    <source>
        <dbReference type="ARBA" id="ARBA00012438"/>
    </source>
</evidence>
<protein>
    <recommendedName>
        <fullName evidence="3">histidine kinase</fullName>
        <ecNumber evidence="3">2.7.13.3</ecNumber>
    </recommendedName>
</protein>
<keyword evidence="8" id="KW-0547">Nucleotide-binding</keyword>
<keyword evidence="18" id="KW-1185">Reference proteome</keyword>
<evidence type="ECO:0000256" key="9">
    <source>
        <dbReference type="ARBA" id="ARBA00022777"/>
    </source>
</evidence>
<dbReference type="Pfam" id="PF02518">
    <property type="entry name" value="HATPase_c"/>
    <property type="match status" value="1"/>
</dbReference>
<keyword evidence="4" id="KW-1003">Cell membrane</keyword>
<keyword evidence="10" id="KW-0067">ATP-binding</keyword>
<feature type="domain" description="HAMP" evidence="16">
    <location>
        <begin position="199"/>
        <end position="251"/>
    </location>
</feature>
<dbReference type="InterPro" id="IPR036097">
    <property type="entry name" value="HisK_dim/P_sf"/>
</dbReference>
<organism evidence="17 18">
    <name type="scientific">Blautia segnis</name>
    <dbReference type="NCBI Taxonomy" id="2763030"/>
    <lineage>
        <taxon>Bacteria</taxon>
        <taxon>Bacillati</taxon>
        <taxon>Bacillota</taxon>
        <taxon>Clostridia</taxon>
        <taxon>Lachnospirales</taxon>
        <taxon>Lachnospiraceae</taxon>
        <taxon>Blautia</taxon>
    </lineage>
</organism>
<dbReference type="Gene3D" id="3.30.565.10">
    <property type="entry name" value="Histidine kinase-like ATPase, C-terminal domain"/>
    <property type="match status" value="1"/>
</dbReference>
<evidence type="ECO:0000256" key="12">
    <source>
        <dbReference type="ARBA" id="ARBA00023012"/>
    </source>
</evidence>
<dbReference type="SUPFAM" id="SSF158472">
    <property type="entry name" value="HAMP domain-like"/>
    <property type="match status" value="1"/>
</dbReference>
<keyword evidence="12" id="KW-0902">Two-component regulatory system</keyword>
<keyword evidence="9 17" id="KW-0418">Kinase</keyword>
<dbReference type="SMART" id="SM00388">
    <property type="entry name" value="HisKA"/>
    <property type="match status" value="1"/>
</dbReference>
<feature type="transmembrane region" description="Helical" evidence="14">
    <location>
        <begin position="7"/>
        <end position="26"/>
    </location>
</feature>
<sequence length="476" mass="53923">MKLFTKIFLQVTCVILILSSAIFFYTTCRWKDQSLQDINSYEWNKFQTSISQFENQLRIAGSQSDASDPDLQEKILVYSFRHVFHDSAALYCNEKELYNGTSYEFEAETIRKLTAETLPQKNLSAFYDYDPVISKTDGKTLLLYSYFSTEYTGEENYQIVTYKDITDVLKRSQILFFQAGALTLGLLLFTGFLLFFSLKKIMAPLTKLNEAALCIADGNYDIQVPQNGNTELAQVGKSFNQMTAKIKEQIESLSAVNQAQRQLLGSLAHELKTPMTAIIGYADTLLTVRLSKERQERALTYIGNECRRLSRLSVKMLELTGLYETGESQLTLQEVPVADFLDEARKLTLYRLQEKNLHLEISCNPENLKKTFDKDLMLSVVTNFIDNAVKASEENSRILLHATNDRLTVQDFGKGIPPEDLSKVTDAFYMVDKSRSRANGSVGLGLSLCQKIADLHGYQMKIESTVGEGTKVSVLW</sequence>
<dbReference type="SUPFAM" id="SSF55874">
    <property type="entry name" value="ATPase domain of HSP90 chaperone/DNA topoisomerase II/histidine kinase"/>
    <property type="match status" value="1"/>
</dbReference>
<evidence type="ECO:0000256" key="14">
    <source>
        <dbReference type="SAM" id="Phobius"/>
    </source>
</evidence>
<keyword evidence="6" id="KW-0808">Transferase</keyword>
<comment type="caution">
    <text evidence="17">The sequence shown here is derived from an EMBL/GenBank/DDBJ whole genome shotgun (WGS) entry which is preliminary data.</text>
</comment>
<dbReference type="AlphaFoldDB" id="A0A8I0DRY5"/>
<evidence type="ECO:0000256" key="4">
    <source>
        <dbReference type="ARBA" id="ARBA00022475"/>
    </source>
</evidence>
<feature type="domain" description="Histidine kinase" evidence="15">
    <location>
        <begin position="266"/>
        <end position="476"/>
    </location>
</feature>
<dbReference type="EMBL" id="JACOOT010000019">
    <property type="protein sequence ID" value="MBC5651127.1"/>
    <property type="molecule type" value="Genomic_DNA"/>
</dbReference>
<dbReference type="PANTHER" id="PTHR45528">
    <property type="entry name" value="SENSOR HISTIDINE KINASE CPXA"/>
    <property type="match status" value="1"/>
</dbReference>
<evidence type="ECO:0000256" key="6">
    <source>
        <dbReference type="ARBA" id="ARBA00022679"/>
    </source>
</evidence>
<evidence type="ECO:0000256" key="1">
    <source>
        <dbReference type="ARBA" id="ARBA00000085"/>
    </source>
</evidence>
<dbReference type="InterPro" id="IPR003594">
    <property type="entry name" value="HATPase_dom"/>
</dbReference>
<dbReference type="GO" id="GO:0005524">
    <property type="term" value="F:ATP binding"/>
    <property type="evidence" value="ECO:0007669"/>
    <property type="project" value="UniProtKB-KW"/>
</dbReference>
<dbReference type="PROSITE" id="PS50885">
    <property type="entry name" value="HAMP"/>
    <property type="match status" value="1"/>
</dbReference>
<keyword evidence="11 14" id="KW-1133">Transmembrane helix</keyword>
<proteinExistence type="predicted"/>
<dbReference type="InterPro" id="IPR036890">
    <property type="entry name" value="HATPase_C_sf"/>
</dbReference>
<dbReference type="InterPro" id="IPR050398">
    <property type="entry name" value="HssS/ArlS-like"/>
</dbReference>
<gene>
    <name evidence="17" type="ORF">H8S54_08410</name>
</gene>
<dbReference type="InterPro" id="IPR003661">
    <property type="entry name" value="HisK_dim/P_dom"/>
</dbReference>
<dbReference type="RefSeq" id="WP_186901282.1">
    <property type="nucleotide sequence ID" value="NZ_JACOOT010000019.1"/>
</dbReference>
<dbReference type="SMART" id="SM00304">
    <property type="entry name" value="HAMP"/>
    <property type="match status" value="1"/>
</dbReference>
<dbReference type="Proteomes" id="UP000652847">
    <property type="component" value="Unassembled WGS sequence"/>
</dbReference>
<evidence type="ECO:0000313" key="17">
    <source>
        <dbReference type="EMBL" id="MBC5651127.1"/>
    </source>
</evidence>
<dbReference type="PROSITE" id="PS50109">
    <property type="entry name" value="HIS_KIN"/>
    <property type="match status" value="1"/>
</dbReference>
<dbReference type="CDD" id="cd00082">
    <property type="entry name" value="HisKA"/>
    <property type="match status" value="1"/>
</dbReference>
<dbReference type="SUPFAM" id="SSF47384">
    <property type="entry name" value="Homodimeric domain of signal transducing histidine kinase"/>
    <property type="match status" value="1"/>
</dbReference>
<keyword evidence="13 14" id="KW-0472">Membrane</keyword>
<comment type="subcellular location">
    <subcellularLocation>
        <location evidence="2">Cell membrane</location>
        <topology evidence="2">Multi-pass membrane protein</topology>
    </subcellularLocation>
</comment>
<evidence type="ECO:0000256" key="13">
    <source>
        <dbReference type="ARBA" id="ARBA00023136"/>
    </source>
</evidence>
<evidence type="ECO:0000313" key="18">
    <source>
        <dbReference type="Proteomes" id="UP000652847"/>
    </source>
</evidence>
<dbReference type="InterPro" id="IPR003660">
    <property type="entry name" value="HAMP_dom"/>
</dbReference>
<name>A0A8I0DRY5_9FIRM</name>
<evidence type="ECO:0000256" key="2">
    <source>
        <dbReference type="ARBA" id="ARBA00004651"/>
    </source>
</evidence>
<evidence type="ECO:0000256" key="5">
    <source>
        <dbReference type="ARBA" id="ARBA00022553"/>
    </source>
</evidence>
<dbReference type="Gene3D" id="6.10.340.10">
    <property type="match status" value="1"/>
</dbReference>
<evidence type="ECO:0000259" key="15">
    <source>
        <dbReference type="PROSITE" id="PS50109"/>
    </source>
</evidence>
<dbReference type="InterPro" id="IPR004358">
    <property type="entry name" value="Sig_transdc_His_kin-like_C"/>
</dbReference>
<dbReference type="InterPro" id="IPR005467">
    <property type="entry name" value="His_kinase_dom"/>
</dbReference>
<dbReference type="CDD" id="cd06225">
    <property type="entry name" value="HAMP"/>
    <property type="match status" value="1"/>
</dbReference>
<comment type="catalytic activity">
    <reaction evidence="1">
        <text>ATP + protein L-histidine = ADP + protein N-phospho-L-histidine.</text>
        <dbReference type="EC" id="2.7.13.3"/>
    </reaction>
</comment>
<dbReference type="GO" id="GO:0005886">
    <property type="term" value="C:plasma membrane"/>
    <property type="evidence" value="ECO:0007669"/>
    <property type="project" value="UniProtKB-SubCell"/>
</dbReference>
<dbReference type="EC" id="2.7.13.3" evidence="3"/>